<evidence type="ECO:0000256" key="5">
    <source>
        <dbReference type="PROSITE-ProRule" id="PRU01240"/>
    </source>
</evidence>
<reference evidence="8 9" key="1">
    <citation type="journal article" date="2011" name="PLoS Genet.">
        <title>Genome sequencing and comparative transcriptomics of the model entomopathogenic fungi Metarhizium anisopliae and M. acridum.</title>
        <authorList>
            <person name="Gao Q."/>
            <person name="Jin K."/>
            <person name="Ying S.H."/>
            <person name="Zhang Y."/>
            <person name="Xiao G."/>
            <person name="Shang Y."/>
            <person name="Duan Z."/>
            <person name="Hu X."/>
            <person name="Xie X.Q."/>
            <person name="Zhou G."/>
            <person name="Peng G."/>
            <person name="Luo Z."/>
            <person name="Huang W."/>
            <person name="Wang B."/>
            <person name="Fang W."/>
            <person name="Wang S."/>
            <person name="Zhong Y."/>
            <person name="Ma L.J."/>
            <person name="St Leger R.J."/>
            <person name="Zhao G.P."/>
            <person name="Pei Y."/>
            <person name="Feng M.G."/>
            <person name="Xia Y."/>
            <person name="Wang C."/>
        </authorList>
    </citation>
    <scope>NUCLEOTIDE SEQUENCE [LARGE SCALE GENOMIC DNA]</scope>
    <source>
        <strain evidence="9">ARSEF 23 / ATCC MYA-3075</strain>
    </source>
</reference>
<dbReference type="EMBL" id="ADNJ02000006">
    <property type="protein sequence ID" value="EFY96382.1"/>
    <property type="molecule type" value="Genomic_DNA"/>
</dbReference>
<dbReference type="InterPro" id="IPR050131">
    <property type="entry name" value="Peptidase_S8_subtilisin-like"/>
</dbReference>
<dbReference type="PRINTS" id="PR00723">
    <property type="entry name" value="SUBTILISIN"/>
</dbReference>
<evidence type="ECO:0000256" key="4">
    <source>
        <dbReference type="ARBA" id="ARBA00022825"/>
    </source>
</evidence>
<organism evidence="8 9">
    <name type="scientific">Metarhizium robertsii (strain ARSEF 23 / ATCC MYA-3075)</name>
    <name type="common">Metarhizium anisopliae (strain ARSEF 23)</name>
    <dbReference type="NCBI Taxonomy" id="655844"/>
    <lineage>
        <taxon>Eukaryota</taxon>
        <taxon>Fungi</taxon>
        <taxon>Dikarya</taxon>
        <taxon>Ascomycota</taxon>
        <taxon>Pezizomycotina</taxon>
        <taxon>Sordariomycetes</taxon>
        <taxon>Hypocreomycetidae</taxon>
        <taxon>Hypocreales</taxon>
        <taxon>Clavicipitaceae</taxon>
        <taxon>Metarhizium</taxon>
    </lineage>
</organism>
<dbReference type="OrthoDB" id="4961609at2759"/>
<dbReference type="PROSITE" id="PS51892">
    <property type="entry name" value="SUBTILASE"/>
    <property type="match status" value="1"/>
</dbReference>
<evidence type="ECO:0000259" key="7">
    <source>
        <dbReference type="Pfam" id="PF00082"/>
    </source>
</evidence>
<evidence type="ECO:0000256" key="6">
    <source>
        <dbReference type="SAM" id="MobiDB-lite"/>
    </source>
</evidence>
<feature type="domain" description="Peptidase S8/S53" evidence="7">
    <location>
        <begin position="217"/>
        <end position="455"/>
    </location>
</feature>
<name>E9F752_METRA</name>
<dbReference type="GO" id="GO:0006508">
    <property type="term" value="P:proteolysis"/>
    <property type="evidence" value="ECO:0007669"/>
    <property type="project" value="UniProtKB-KW"/>
</dbReference>
<keyword evidence="2 5" id="KW-0645">Protease</keyword>
<evidence type="ECO:0000313" key="9">
    <source>
        <dbReference type="Proteomes" id="UP000002498"/>
    </source>
</evidence>
<keyword evidence="3 5" id="KW-0378">Hydrolase</keyword>
<sequence length="528" mass="59402">MERPASKEPHEEPVSGLQHEEKPDISASDGTRDQLQVRSGPQGHSESLERKRRRVSIGDGDEERRERSIRILEQSLFSRILQGIEQRVDQLIDQKIARGYLQQTQPRTDMLEARLEQRLEQLSTTLEQAEEGHLTGARPGASSDEGIRESVQHRVIQPVKENEYTAFLATHVQTREPNSNWTAVTAKSFFRSISSFNRDFILEDASPRLEPWARRRTRVAIIDSGIISCENKQHLRKLDPMICAAGERIINRRSWVGVESDCNDECGHGTHVVRQLLEVAPRAELVIAKVASNTENIPLSYVAKAIEWAVDDNDVDIVALSLGVSQDDKHINTVLDRILNLDGKQTGQVSNGVKGHRRRIVFAAAGNHGGNRMRASPARRRGVICVHAADGEGDTKSFNPDPDHEWEDNFSTLGVDIVSLRQGESVYISGTSYATPIAAGIAANMLHFARNQPGMREEDKNLLHSYFGMRQIFKRISFPRGNYDYICPWRRKDRMANQPDEATDMSLSELLWSSIGVAREEARKAEAL</sequence>
<dbReference type="HOGENOM" id="CLU_037340_0_0_1"/>
<dbReference type="PANTHER" id="PTHR43806:SF11">
    <property type="entry name" value="CEREVISIN-RELATED"/>
    <property type="match status" value="1"/>
</dbReference>
<evidence type="ECO:0000313" key="8">
    <source>
        <dbReference type="EMBL" id="EFY96382.1"/>
    </source>
</evidence>
<evidence type="ECO:0000256" key="1">
    <source>
        <dbReference type="ARBA" id="ARBA00011073"/>
    </source>
</evidence>
<dbReference type="PROSITE" id="PS00138">
    <property type="entry name" value="SUBTILASE_SER"/>
    <property type="match status" value="1"/>
</dbReference>
<dbReference type="Gene3D" id="3.40.50.200">
    <property type="entry name" value="Peptidase S8/S53 domain"/>
    <property type="match status" value="1"/>
</dbReference>
<feature type="region of interest" description="Disordered" evidence="6">
    <location>
        <begin position="1"/>
        <end position="66"/>
    </location>
</feature>
<proteinExistence type="inferred from homology"/>
<dbReference type="InterPro" id="IPR023828">
    <property type="entry name" value="Peptidase_S8_Ser-AS"/>
</dbReference>
<dbReference type="KEGG" id="maj:MAA_08089"/>
<dbReference type="PANTHER" id="PTHR43806">
    <property type="entry name" value="PEPTIDASE S8"/>
    <property type="match status" value="1"/>
</dbReference>
<dbReference type="AlphaFoldDB" id="E9F752"/>
<dbReference type="GeneID" id="19262375"/>
<keyword evidence="9" id="KW-1185">Reference proteome</keyword>
<dbReference type="InterPro" id="IPR000209">
    <property type="entry name" value="Peptidase_S8/S53_dom"/>
</dbReference>
<dbReference type="InterPro" id="IPR015500">
    <property type="entry name" value="Peptidase_S8_subtilisin-rel"/>
</dbReference>
<feature type="active site" description="Charge relay system" evidence="5">
    <location>
        <position position="432"/>
    </location>
</feature>
<dbReference type="Proteomes" id="UP000002498">
    <property type="component" value="Unassembled WGS sequence"/>
</dbReference>
<feature type="active site" description="Charge relay system" evidence="5">
    <location>
        <position position="223"/>
    </location>
</feature>
<evidence type="ECO:0000256" key="3">
    <source>
        <dbReference type="ARBA" id="ARBA00022801"/>
    </source>
</evidence>
<dbReference type="RefSeq" id="XP_007824278.1">
    <property type="nucleotide sequence ID" value="XM_007826087.1"/>
</dbReference>
<dbReference type="InterPro" id="IPR036852">
    <property type="entry name" value="Peptidase_S8/S53_dom_sf"/>
</dbReference>
<gene>
    <name evidence="8" type="ORF">MAA_08089</name>
</gene>
<dbReference type="Pfam" id="PF00082">
    <property type="entry name" value="Peptidase_S8"/>
    <property type="match status" value="1"/>
</dbReference>
<protein>
    <submittedName>
        <fullName evidence="8">Peptidase S8, subtilisin, Ser-active site protein</fullName>
    </submittedName>
</protein>
<dbReference type="SUPFAM" id="SSF52743">
    <property type="entry name" value="Subtilisin-like"/>
    <property type="match status" value="1"/>
</dbReference>
<comment type="similarity">
    <text evidence="1 5">Belongs to the peptidase S8 family.</text>
</comment>
<reference evidence="8 9" key="2">
    <citation type="journal article" date="2014" name="Proc. Natl. Acad. Sci. U.S.A.">
        <title>Trajectory and genomic determinants of fungal-pathogen speciation and host adaptation.</title>
        <authorList>
            <person name="Hu X."/>
            <person name="Xiao G."/>
            <person name="Zheng P."/>
            <person name="Shang Y."/>
            <person name="Su Y."/>
            <person name="Zhang X."/>
            <person name="Liu X."/>
            <person name="Zhan S."/>
            <person name="St Leger R.J."/>
            <person name="Wang C."/>
        </authorList>
    </citation>
    <scope>GENOME REANNOTATION</scope>
    <source>
        <strain evidence="9">ARSEF 23 / ATCC MYA-3075</strain>
    </source>
</reference>
<keyword evidence="4 5" id="KW-0720">Serine protease</keyword>
<dbReference type="GO" id="GO:0004252">
    <property type="term" value="F:serine-type endopeptidase activity"/>
    <property type="evidence" value="ECO:0007669"/>
    <property type="project" value="UniProtKB-UniRule"/>
</dbReference>
<feature type="active site" description="Charge relay system" evidence="5">
    <location>
        <position position="268"/>
    </location>
</feature>
<feature type="compositionally biased region" description="Polar residues" evidence="6">
    <location>
        <begin position="33"/>
        <end position="45"/>
    </location>
</feature>
<feature type="compositionally biased region" description="Basic and acidic residues" evidence="6">
    <location>
        <begin position="1"/>
        <end position="24"/>
    </location>
</feature>
<dbReference type="CDD" id="cd00306">
    <property type="entry name" value="Peptidases_S8_S53"/>
    <property type="match status" value="1"/>
</dbReference>
<comment type="caution">
    <text evidence="8">The sequence shown here is derived from an EMBL/GenBank/DDBJ whole genome shotgun (WGS) entry which is preliminary data.</text>
</comment>
<accession>E9F752</accession>
<evidence type="ECO:0000256" key="2">
    <source>
        <dbReference type="ARBA" id="ARBA00022670"/>
    </source>
</evidence>